<evidence type="ECO:0000313" key="1">
    <source>
        <dbReference type="EMBL" id="TDB43218.1"/>
    </source>
</evidence>
<dbReference type="EMBL" id="PUJX01000049">
    <property type="protein sequence ID" value="TDB43218.1"/>
    <property type="molecule type" value="Genomic_DNA"/>
</dbReference>
<evidence type="ECO:0008006" key="3">
    <source>
        <dbReference type="Google" id="ProtNLM"/>
    </source>
</evidence>
<comment type="caution">
    <text evidence="1">The sequence shown here is derived from an EMBL/GenBank/DDBJ whole genome shotgun (WGS) entry which is preliminary data.</text>
</comment>
<dbReference type="Gene3D" id="3.10.450.40">
    <property type="match status" value="1"/>
</dbReference>
<sequence>MRVRRLDNNHDWTFGNSRSDYATKSEAIAQSVQTRLLSLRNDWFLNPDHGVGWFNYLRKNPNLMTMESELKSTVLNTSGVHEITHFDIKINVDSRKSTIEVTYIDIYGNKKEVNTDVPNNG</sequence>
<accession>A0A4R4IR92</accession>
<name>A0A4R4IR92_PHOLU</name>
<dbReference type="AlphaFoldDB" id="A0A4R4IR92"/>
<dbReference type="Pfam" id="PF10934">
    <property type="entry name" value="Sheath_initiator"/>
    <property type="match status" value="1"/>
</dbReference>
<organism evidence="1 2">
    <name type="scientific">Photorhabdus luminescens subsp. mexicana</name>
    <dbReference type="NCBI Taxonomy" id="2100167"/>
    <lineage>
        <taxon>Bacteria</taxon>
        <taxon>Pseudomonadati</taxon>
        <taxon>Pseudomonadota</taxon>
        <taxon>Gammaproteobacteria</taxon>
        <taxon>Enterobacterales</taxon>
        <taxon>Morganellaceae</taxon>
        <taxon>Photorhabdus</taxon>
    </lineage>
</organism>
<proteinExistence type="predicted"/>
<evidence type="ECO:0000313" key="2">
    <source>
        <dbReference type="Proteomes" id="UP000295550"/>
    </source>
</evidence>
<dbReference type="SUPFAM" id="SSF160719">
    <property type="entry name" value="gpW/gp25-like"/>
    <property type="match status" value="1"/>
</dbReference>
<dbReference type="Proteomes" id="UP000295550">
    <property type="component" value="Unassembled WGS sequence"/>
</dbReference>
<reference evidence="1 2" key="1">
    <citation type="journal article" date="2019" name="Int. J. Syst. Evol. Microbiol.">
        <title>Photorhabdus khanii subsp. guanajuatensis subsp. nov., isolated from Heterorhabditis atacamensis, and Photorhabdus luminescens subsp. mexicana subsp. nov., isolated from Heterorhabditis mexicana entomopathogenic nematodes.</title>
        <authorList>
            <person name="Machado R.A.R."/>
            <person name="Bruno P."/>
            <person name="Arce C.C.M."/>
            <person name="Liechti N."/>
            <person name="Kohler A."/>
            <person name="Bernal J."/>
            <person name="Bruggmann R."/>
            <person name="Turlings T.C.J."/>
        </authorList>
    </citation>
    <scope>NUCLEOTIDE SEQUENCE [LARGE SCALE GENOMIC DNA]</scope>
    <source>
        <strain evidence="1 2">MEX47-22</strain>
    </source>
</reference>
<gene>
    <name evidence="1" type="ORF">C5468_24265</name>
</gene>
<dbReference type="RefSeq" id="WP_088374858.1">
    <property type="nucleotide sequence ID" value="NZ_CAWOLF010000049.1"/>
</dbReference>
<dbReference type="InterPro" id="IPR020288">
    <property type="entry name" value="Sheath_initiator"/>
</dbReference>
<protein>
    <recommendedName>
        <fullName evidence="3">Bacteriophage protein</fullName>
    </recommendedName>
</protein>